<proteinExistence type="predicted"/>
<dbReference type="Gene3D" id="3.40.50.10810">
    <property type="entry name" value="Tandem AAA-ATPase domain"/>
    <property type="match status" value="1"/>
</dbReference>
<feature type="region of interest" description="Disordered" evidence="2">
    <location>
        <begin position="29"/>
        <end position="53"/>
    </location>
</feature>
<feature type="region of interest" description="Disordered" evidence="2">
    <location>
        <begin position="148"/>
        <end position="189"/>
    </location>
</feature>
<dbReference type="SMART" id="SM00487">
    <property type="entry name" value="DEXDc"/>
    <property type="match status" value="1"/>
</dbReference>
<dbReference type="Pfam" id="PF00176">
    <property type="entry name" value="SNF2-rel_dom"/>
    <property type="match status" value="1"/>
</dbReference>
<dbReference type="Gene3D" id="3.40.50.300">
    <property type="entry name" value="P-loop containing nucleotide triphosphate hydrolases"/>
    <property type="match status" value="1"/>
</dbReference>
<evidence type="ECO:0000256" key="1">
    <source>
        <dbReference type="ARBA" id="ARBA00022801"/>
    </source>
</evidence>
<evidence type="ECO:0000313" key="6">
    <source>
        <dbReference type="Proteomes" id="UP001272242"/>
    </source>
</evidence>
<gene>
    <name evidence="5" type="ORF">R5W23_006329</name>
</gene>
<evidence type="ECO:0000313" key="5">
    <source>
        <dbReference type="EMBL" id="MDY3559126.1"/>
    </source>
</evidence>
<dbReference type="Pfam" id="PF00271">
    <property type="entry name" value="Helicase_C"/>
    <property type="match status" value="1"/>
</dbReference>
<dbReference type="PROSITE" id="PS51194">
    <property type="entry name" value="HELICASE_CTER"/>
    <property type="match status" value="1"/>
</dbReference>
<sequence length="666" mass="73978">MLRPDGLEGEEVVPTALALGQELFAAVEPLTRPPSPQREWGTEPITLPVPLSSLSGGDPNEFFALDATPDLSHPEVREVAGGLCPAPPALEGGGPDIGLVIETFGLPKLDHPLEPNVREAKLLTDAPWVRALGRLELSVTTEGWKFPAPPAGFDSAPRPAAAPKEGRQSIPQPALPDQQEPAKPRIRPKPTADTVLFKDRLLYLLQPPLDSLFDGRQLEVPFEPYPYQLEGIAFLMPRHHALIADEMGLGKTAQAILSLRLLFHSGEIKRGLVVCPKPLMHNWARELKMWAPDVPFEAFEGDPEQRRSTWLVSNCPLKLVNYETLTRDCDLATDPRVHFDVVVLDEAQRIKNKDSKTAQVVRGLSRARSWALTGTPIENHPDDLVNIFSFVDPGLIPPETPTRRIPQYTSDSILRRTKDDVLTDMPPKVIRDLEVELTAAQRAAYARAENDGVIQLNALGDTITVQHVFQLVMRLKQICNFDPLTGESAKLVQLLSDMEEVAESGRKAIIFSQWVEPLEVLAKALAKYGPLQYHGKIPQPQRTPILDRFKADPSAHVLLMSYGTGSVGLNLQFTNYVFLFDRWWNPAIEDQAINRAHRLGQKHPVTVTRFLSGGTIEGRIADILEAKRKVFNDLIAQADKPTALGLSEDEIFGLFDIKARPKRDKH</sequence>
<dbReference type="PROSITE" id="PS51192">
    <property type="entry name" value="HELICASE_ATP_BIND_1"/>
    <property type="match status" value="1"/>
</dbReference>
<keyword evidence="1" id="KW-0378">Hydrolase</keyword>
<reference evidence="6" key="1">
    <citation type="journal article" date="2023" name="Mar. Drugs">
        <title>Gemmata algarum, a Novel Planctomycete Isolated from an Algal Mat, Displays Antimicrobial Activity.</title>
        <authorList>
            <person name="Kumar G."/>
            <person name="Kallscheuer N."/>
            <person name="Kashif M."/>
            <person name="Ahamad S."/>
            <person name="Jagadeeshwari U."/>
            <person name="Pannikurungottu S."/>
            <person name="Haufschild T."/>
            <person name="Kabuu M."/>
            <person name="Sasikala C."/>
            <person name="Jogler C."/>
            <person name="Ramana C."/>
        </authorList>
    </citation>
    <scope>NUCLEOTIDE SEQUENCE [LARGE SCALE GENOMIC DNA]</scope>
    <source>
        <strain evidence="6">JC673</strain>
    </source>
</reference>
<dbReference type="Proteomes" id="UP001272242">
    <property type="component" value="Unassembled WGS sequence"/>
</dbReference>
<accession>A0ABU5EVE3</accession>
<evidence type="ECO:0000259" key="4">
    <source>
        <dbReference type="PROSITE" id="PS51194"/>
    </source>
</evidence>
<comment type="caution">
    <text evidence="5">The sequence shown here is derived from an EMBL/GenBank/DDBJ whole genome shotgun (WGS) entry which is preliminary data.</text>
</comment>
<dbReference type="InterPro" id="IPR001650">
    <property type="entry name" value="Helicase_C-like"/>
</dbReference>
<dbReference type="RefSeq" id="WP_320685945.1">
    <property type="nucleotide sequence ID" value="NZ_JAXBLV010000088.1"/>
</dbReference>
<dbReference type="InterPro" id="IPR049730">
    <property type="entry name" value="SNF2/RAD54-like_C"/>
</dbReference>
<feature type="domain" description="Helicase ATP-binding" evidence="3">
    <location>
        <begin position="232"/>
        <end position="394"/>
    </location>
</feature>
<dbReference type="InterPro" id="IPR027417">
    <property type="entry name" value="P-loop_NTPase"/>
</dbReference>
<dbReference type="EMBL" id="JAXBLV010000088">
    <property type="protein sequence ID" value="MDY3559126.1"/>
    <property type="molecule type" value="Genomic_DNA"/>
</dbReference>
<keyword evidence="6" id="KW-1185">Reference proteome</keyword>
<dbReference type="SMART" id="SM00490">
    <property type="entry name" value="HELICc"/>
    <property type="match status" value="1"/>
</dbReference>
<dbReference type="PANTHER" id="PTHR10799">
    <property type="entry name" value="SNF2/RAD54 HELICASE FAMILY"/>
    <property type="match status" value="1"/>
</dbReference>
<organism evidence="5 6">
    <name type="scientific">Gemmata algarum</name>
    <dbReference type="NCBI Taxonomy" id="2975278"/>
    <lineage>
        <taxon>Bacteria</taxon>
        <taxon>Pseudomonadati</taxon>
        <taxon>Planctomycetota</taxon>
        <taxon>Planctomycetia</taxon>
        <taxon>Gemmatales</taxon>
        <taxon>Gemmataceae</taxon>
        <taxon>Gemmata</taxon>
    </lineage>
</organism>
<dbReference type="CDD" id="cd17919">
    <property type="entry name" value="DEXHc_Snf"/>
    <property type="match status" value="1"/>
</dbReference>
<name>A0ABU5EVE3_9BACT</name>
<dbReference type="InterPro" id="IPR038718">
    <property type="entry name" value="SNF2-like_sf"/>
</dbReference>
<dbReference type="InterPro" id="IPR000330">
    <property type="entry name" value="SNF2_N"/>
</dbReference>
<dbReference type="SUPFAM" id="SSF52540">
    <property type="entry name" value="P-loop containing nucleoside triphosphate hydrolases"/>
    <property type="match status" value="2"/>
</dbReference>
<dbReference type="InterPro" id="IPR014001">
    <property type="entry name" value="Helicase_ATP-bd"/>
</dbReference>
<evidence type="ECO:0000259" key="3">
    <source>
        <dbReference type="PROSITE" id="PS51192"/>
    </source>
</evidence>
<feature type="domain" description="Helicase C-terminal" evidence="4">
    <location>
        <begin position="490"/>
        <end position="647"/>
    </location>
</feature>
<dbReference type="CDD" id="cd18793">
    <property type="entry name" value="SF2_C_SNF"/>
    <property type="match status" value="1"/>
</dbReference>
<evidence type="ECO:0000256" key="2">
    <source>
        <dbReference type="SAM" id="MobiDB-lite"/>
    </source>
</evidence>
<protein>
    <submittedName>
        <fullName evidence="5">SNF2-related protein</fullName>
    </submittedName>
</protein>